<organism evidence="1 2">
    <name type="scientific">Trichinella patagoniensis</name>
    <dbReference type="NCBI Taxonomy" id="990121"/>
    <lineage>
        <taxon>Eukaryota</taxon>
        <taxon>Metazoa</taxon>
        <taxon>Ecdysozoa</taxon>
        <taxon>Nematoda</taxon>
        <taxon>Enoplea</taxon>
        <taxon>Dorylaimia</taxon>
        <taxon>Trichinellida</taxon>
        <taxon>Trichinellidae</taxon>
        <taxon>Trichinella</taxon>
    </lineage>
</organism>
<accession>A0A0V0YS69</accession>
<reference evidence="1 2" key="1">
    <citation type="submission" date="2015-01" db="EMBL/GenBank/DDBJ databases">
        <title>Evolution of Trichinella species and genotypes.</title>
        <authorList>
            <person name="Korhonen P.K."/>
            <person name="Edoardo P."/>
            <person name="Giuseppe L.R."/>
            <person name="Gasser R.B."/>
        </authorList>
    </citation>
    <scope>NUCLEOTIDE SEQUENCE [LARGE SCALE GENOMIC DNA]</scope>
    <source>
        <strain evidence="1">ISS2496</strain>
    </source>
</reference>
<sequence>MCQCFRLAAIKISLCPDILCRDTLREATCYLSKQDLLYLKRKNIVRKEE</sequence>
<comment type="caution">
    <text evidence="1">The sequence shown here is derived from an EMBL/GenBank/DDBJ whole genome shotgun (WGS) entry which is preliminary data.</text>
</comment>
<evidence type="ECO:0000313" key="2">
    <source>
        <dbReference type="Proteomes" id="UP000054783"/>
    </source>
</evidence>
<keyword evidence="2" id="KW-1185">Reference proteome</keyword>
<dbReference type="EMBL" id="JYDQ01003206">
    <property type="protein sequence ID" value="KRY03030.1"/>
    <property type="molecule type" value="Genomic_DNA"/>
</dbReference>
<gene>
    <name evidence="1" type="ORF">T12_11979</name>
</gene>
<name>A0A0V0YS69_9BILA</name>
<protein>
    <submittedName>
        <fullName evidence="1">Uncharacterized protein</fullName>
    </submittedName>
</protein>
<evidence type="ECO:0000313" key="1">
    <source>
        <dbReference type="EMBL" id="KRY03030.1"/>
    </source>
</evidence>
<dbReference type="AlphaFoldDB" id="A0A0V0YS69"/>
<proteinExistence type="predicted"/>
<dbReference type="Proteomes" id="UP000054783">
    <property type="component" value="Unassembled WGS sequence"/>
</dbReference>